<organism evidence="1 2">
    <name type="scientific">Simplicispira metamorpha</name>
    <dbReference type="NCBI Taxonomy" id="80881"/>
    <lineage>
        <taxon>Bacteria</taxon>
        <taxon>Pseudomonadati</taxon>
        <taxon>Pseudomonadota</taxon>
        <taxon>Betaproteobacteria</taxon>
        <taxon>Burkholderiales</taxon>
        <taxon>Comamonadaceae</taxon>
        <taxon>Simplicispira</taxon>
    </lineage>
</organism>
<accession>A0A4R2N7K0</accession>
<keyword evidence="2" id="KW-1185">Reference proteome</keyword>
<comment type="caution">
    <text evidence="1">The sequence shown here is derived from an EMBL/GenBank/DDBJ whole genome shotgun (WGS) entry which is preliminary data.</text>
</comment>
<dbReference type="EMBL" id="SLXH01000015">
    <property type="protein sequence ID" value="TCP16930.1"/>
    <property type="molecule type" value="Genomic_DNA"/>
</dbReference>
<dbReference type="AlphaFoldDB" id="A0A4R2N7K0"/>
<name>A0A4R2N7K0_9BURK</name>
<evidence type="ECO:0000313" key="1">
    <source>
        <dbReference type="EMBL" id="TCP16930.1"/>
    </source>
</evidence>
<protein>
    <submittedName>
        <fullName evidence="1">Uncharacterized protein</fullName>
    </submittedName>
</protein>
<reference evidence="1 2" key="1">
    <citation type="submission" date="2019-03" db="EMBL/GenBank/DDBJ databases">
        <title>Genomic Encyclopedia of Type Strains, Phase IV (KMG-IV): sequencing the most valuable type-strain genomes for metagenomic binning, comparative biology and taxonomic classification.</title>
        <authorList>
            <person name="Goeker M."/>
        </authorList>
    </citation>
    <scope>NUCLEOTIDE SEQUENCE [LARGE SCALE GENOMIC DNA]</scope>
    <source>
        <strain evidence="1 2">DSM 1837</strain>
    </source>
</reference>
<sequence>MLFHQLLRACASRVPGTVTVVGLVNLTNQGADASRTLTITGHSVGDVLIAMTANRTSTPAALLAGYTDIVSLGGGSRSFRVQYKVATATSESITWTGAYGYLMAVRGFAGIGASGTLSSAFGSTLPLPDLDGLDTGGTSLVVAGGFASSGQTAVDAPYELLSSSNNPTGKCVAVVKNNTAASLVGKTITQGGGTGLTYAIELRG</sequence>
<dbReference type="Proteomes" id="UP000295182">
    <property type="component" value="Unassembled WGS sequence"/>
</dbReference>
<gene>
    <name evidence="1" type="ORF">EV674_11569</name>
</gene>
<evidence type="ECO:0000313" key="2">
    <source>
        <dbReference type="Proteomes" id="UP000295182"/>
    </source>
</evidence>
<proteinExistence type="predicted"/>